<feature type="domain" description="Porphyranase beta-sandwich" evidence="2">
    <location>
        <begin position="420"/>
        <end position="522"/>
    </location>
</feature>
<protein>
    <submittedName>
        <fullName evidence="3">Beta-porphyranase A</fullName>
    </submittedName>
</protein>
<dbReference type="RefSeq" id="WP_136078425.1">
    <property type="nucleotide sequence ID" value="NZ_CAAHFG010000001.1"/>
</dbReference>
<sequence length="951" mass="102948">MFGKRAFEITSLCFLTVCAMAQTKVDINLNVRHEVGGVSTFDREKYIVLHAGLTDNDWDSDAQRESFLNDYDVYLGRNNGSMPWNLSQTTEDQGNPGWCNHTNMLSRGNNARSSYASDTAAHALEFRANRMMHGGQMSMYPNGQTNGNGFAIGSYDALGDYFETYLTDFFGSGGTDGQPKPTMVEVVNEPFVSASTYGTTRANISRMHTNVAAAVKNSHPEVLVGGYTAAHPQYEGNNSDFAHWDANWKTFIDIAGADMDFFSLHLYDNPQESTNMLDTMYRSGSNVEALLDMVEHYSMLALGEVKPFNISEYGSLAVESGVPYNPTNDWVDVRSYSTIMMQLLERPDRIVQAIPFMILKAEWGRKNGYPYPTRLLWNLDEVNDPKSTAGAWAYTDRIKFFELWKEVDGTRVDTMASDPDIQADAYVDGTNAFVIVSSLDHTGPQTVDLNLFGAAGLQGIKVKHSYAAPSGLPTLDIYTTNALPSITLPASSTAVIKYTYANTVLQHEQETETKYYATTYLQPISDNTPIIFSITNVLHEATHGEAMLRLGLGRDHGDSLQPTLLVNGAFVAVPTDWRGYDQSTRNSFYGVLEIPVPYELLQSNNTISVEFSDAGGYVASVALQVFEFSSDIRNPSDGINIDWYAINGSDIILGFTNGPADRFFSLYSKTNLTDSEWIAAQTNLPTDGSGAGAVTNPIVAPQEFYRLIKDAAIVPPMGLIEFTSPDYTNGTLNGQQNWNAESGWTVADAAGSGNASTPDNSSAAVLNEPIQLSVGETYSLSINFQFGGGPYSTPSGFVYAFLGGLKPGNVGESVNTGEATAADANIQIISATDTYRLLNNFAGVSGASSISGTELNAGDVLQFDYALTLDSHASNTTYTVRLQNLTDGTDTGTGTVSSYVESSVTYPGIHPTLYNALSGSGAYGFFQSINPGANGSGLSGVQVNSVTVDAP</sequence>
<dbReference type="Pfam" id="PF18040">
    <property type="entry name" value="BPA_C"/>
    <property type="match status" value="1"/>
</dbReference>
<feature type="domain" description="Beta-porphyranase A C-terminal" evidence="1">
    <location>
        <begin position="532"/>
        <end position="626"/>
    </location>
</feature>
<dbReference type="Pfam" id="PF18206">
    <property type="entry name" value="Porphyrn_cat_1"/>
    <property type="match status" value="1"/>
</dbReference>
<evidence type="ECO:0000313" key="4">
    <source>
        <dbReference type="Proteomes" id="UP000366872"/>
    </source>
</evidence>
<dbReference type="AlphaFoldDB" id="A0A6C2TZK8"/>
<dbReference type="InterPro" id="IPR041224">
    <property type="entry name" value="BPA_C"/>
</dbReference>
<dbReference type="Proteomes" id="UP000366872">
    <property type="component" value="Unassembled WGS sequence"/>
</dbReference>
<evidence type="ECO:0000259" key="1">
    <source>
        <dbReference type="Pfam" id="PF18040"/>
    </source>
</evidence>
<reference evidence="3 4" key="1">
    <citation type="submission" date="2019-04" db="EMBL/GenBank/DDBJ databases">
        <authorList>
            <person name="Van Vliet M D."/>
        </authorList>
    </citation>
    <scope>NUCLEOTIDE SEQUENCE [LARGE SCALE GENOMIC DNA]</scope>
    <source>
        <strain evidence="3 4">F1</strain>
    </source>
</reference>
<keyword evidence="4" id="KW-1185">Reference proteome</keyword>
<gene>
    <name evidence="3" type="ORF">PDESU_01345</name>
</gene>
<name>A0A6C2TZK8_PONDE</name>
<accession>A0A6C2TZK8</accession>
<evidence type="ECO:0000259" key="2">
    <source>
        <dbReference type="Pfam" id="PF18206"/>
    </source>
</evidence>
<dbReference type="EMBL" id="CAAHFG010000001">
    <property type="protein sequence ID" value="VGO12791.1"/>
    <property type="molecule type" value="Genomic_DNA"/>
</dbReference>
<dbReference type="Gene3D" id="2.60.120.1200">
    <property type="match status" value="1"/>
</dbReference>
<evidence type="ECO:0000313" key="3">
    <source>
        <dbReference type="EMBL" id="VGO12791.1"/>
    </source>
</evidence>
<dbReference type="InterPro" id="IPR017853">
    <property type="entry name" value="GH"/>
</dbReference>
<proteinExistence type="predicted"/>
<dbReference type="CDD" id="cd21510">
    <property type="entry name" value="agarase_cat"/>
    <property type="match status" value="1"/>
</dbReference>
<dbReference type="InterPro" id="IPR040527">
    <property type="entry name" value="Beta-sand_Porphyrn"/>
</dbReference>
<dbReference type="Gene3D" id="3.20.20.80">
    <property type="entry name" value="Glycosidases"/>
    <property type="match status" value="1"/>
</dbReference>
<dbReference type="SUPFAM" id="SSF51445">
    <property type="entry name" value="(Trans)glycosidases"/>
    <property type="match status" value="1"/>
</dbReference>
<organism evidence="3 4">
    <name type="scientific">Pontiella desulfatans</name>
    <dbReference type="NCBI Taxonomy" id="2750659"/>
    <lineage>
        <taxon>Bacteria</taxon>
        <taxon>Pseudomonadati</taxon>
        <taxon>Kiritimatiellota</taxon>
        <taxon>Kiritimatiellia</taxon>
        <taxon>Kiritimatiellales</taxon>
        <taxon>Pontiellaceae</taxon>
        <taxon>Pontiella</taxon>
    </lineage>
</organism>